<dbReference type="RefSeq" id="YP_011108666.1">
    <property type="nucleotide sequence ID" value="NC_091965.1"/>
</dbReference>
<dbReference type="EMBL" id="OQ198719">
    <property type="protein sequence ID" value="WEU69904.1"/>
    <property type="molecule type" value="Genomic_DNA"/>
</dbReference>
<reference evidence="1" key="1">
    <citation type="submission" date="2023-01" db="EMBL/GenBank/DDBJ databases">
        <title>New crAssphage isolates infecting Bacteroides cellulosilyticus.</title>
        <authorList>
            <person name="Papudeshi B."/>
            <person name="Vega A.A."/>
            <person name="Souza C."/>
            <person name="Giles S.K."/>
            <person name="Mallawaarachchi V."/>
            <person name="Roach M.J."/>
            <person name="An M."/>
            <person name="Jacobson N."/>
            <person name="McNair K."/>
            <person name="Mora M.F."/>
            <person name="Pastrana K."/>
            <person name="Leigh C."/>
            <person name="Cram C."/>
            <person name="Plewa W.S."/>
            <person name="Grigson S.R."/>
            <person name="Bouras G.S."/>
            <person name="Decewicz P."/>
            <person name="Luque A."/>
            <person name="Droit L."/>
            <person name="Handley S."/>
            <person name="Segall A.M."/>
            <person name="Dinsdale E.A."/>
            <person name="Edwards R.A."/>
        </authorList>
    </citation>
    <scope>NUCLEOTIDE SEQUENCE</scope>
    <source>
        <strain evidence="1">Bc11</strain>
    </source>
</reference>
<name>A0AAF0D591_9CAUD</name>
<evidence type="ECO:0000313" key="2">
    <source>
        <dbReference type="Proteomes" id="UP001269161"/>
    </source>
</evidence>
<dbReference type="Proteomes" id="UP001269161">
    <property type="component" value="Segment"/>
</dbReference>
<evidence type="ECO:0000313" key="1">
    <source>
        <dbReference type="EMBL" id="WEU69904.1"/>
    </source>
</evidence>
<keyword evidence="2" id="KW-1185">Reference proteome</keyword>
<organism evidence="1 2">
    <name type="scientific">Caudoviricetes sp. 'Rudgehvirus jaberico'</name>
    <dbReference type="NCBI Taxonomy" id="3028515"/>
    <lineage>
        <taxon>Viruses</taxon>
        <taxon>Duplodnaviria</taxon>
        <taxon>Heunggongvirae</taxon>
        <taxon>Uroviricota</taxon>
        <taxon>Caudoviricetes</taxon>
        <taxon>Crassvirales</taxon>
        <taxon>Intestiviridae</taxon>
        <taxon>Crudevirinae</taxon>
    </lineage>
</organism>
<sequence length="84" mass="9769">MNEVKRFKPVRIDAVSFAKRFKGRRVRYVRDFKDDGSLDVFIVTIVGHEYTPKGEAYVFAVTDENILYPCTPEYLINSGNDFSR</sequence>
<proteinExistence type="predicted"/>
<accession>A0AAF0D591</accession>
<protein>
    <submittedName>
        <fullName evidence="1">Uncharacterized protein</fullName>
    </submittedName>
</protein>